<dbReference type="GO" id="GO:0045121">
    <property type="term" value="C:membrane raft"/>
    <property type="evidence" value="ECO:0007669"/>
    <property type="project" value="TreeGrafter"/>
</dbReference>
<dbReference type="SMART" id="SM00005">
    <property type="entry name" value="DEATH"/>
    <property type="match status" value="1"/>
</dbReference>
<dbReference type="PANTHER" id="PTHR46861">
    <property type="entry name" value="TUMOR NECROSIS FACTOR RECEPTOR SUPERFAMILY MEMBER 1A"/>
    <property type="match status" value="1"/>
</dbReference>
<proteinExistence type="predicted"/>
<dbReference type="GO" id="GO:0043120">
    <property type="term" value="F:tumor necrosis factor binding"/>
    <property type="evidence" value="ECO:0007669"/>
    <property type="project" value="TreeGrafter"/>
</dbReference>
<feature type="chain" id="PRO_5029500763" evidence="8">
    <location>
        <begin position="22"/>
        <end position="319"/>
    </location>
</feature>
<dbReference type="InterPro" id="IPR000488">
    <property type="entry name" value="Death_dom"/>
</dbReference>
<feature type="signal peptide" evidence="8">
    <location>
        <begin position="1"/>
        <end position="21"/>
    </location>
</feature>
<keyword evidence="7" id="KW-1133">Transmembrane helix</keyword>
<evidence type="ECO:0000256" key="2">
    <source>
        <dbReference type="ARBA" id="ARBA00022729"/>
    </source>
</evidence>
<dbReference type="PROSITE" id="PS50017">
    <property type="entry name" value="DEATH_DOMAIN"/>
    <property type="match status" value="1"/>
</dbReference>
<evidence type="ECO:0000259" key="9">
    <source>
        <dbReference type="PROSITE" id="PS50017"/>
    </source>
</evidence>
<dbReference type="Pfam" id="PF00020">
    <property type="entry name" value="TNFR_c6"/>
    <property type="match status" value="1"/>
</dbReference>
<dbReference type="PANTHER" id="PTHR46861:SF1">
    <property type="entry name" value="TUMOR NECROSIS FACTOR RECEPTOR SUPERFAMILY MEMBER 1A"/>
    <property type="match status" value="1"/>
</dbReference>
<dbReference type="SMART" id="SM00208">
    <property type="entry name" value="TNFR"/>
    <property type="match status" value="2"/>
</dbReference>
<dbReference type="PROSITE" id="PS50050">
    <property type="entry name" value="TNFR_NGFR_2"/>
    <property type="match status" value="1"/>
</dbReference>
<keyword evidence="5" id="KW-0325">Glycoprotein</keyword>
<name>A0A7M5U2A5_9CNID</name>
<keyword evidence="3" id="KW-0677">Repeat</keyword>
<dbReference type="Gene3D" id="2.10.50.10">
    <property type="entry name" value="Tumor Necrosis Factor Receptor, subunit A, domain 2"/>
    <property type="match status" value="2"/>
</dbReference>
<comment type="caution">
    <text evidence="6">Lacks conserved residue(s) required for the propagation of feature annotation.</text>
</comment>
<keyword evidence="4 6" id="KW-1015">Disulfide bond</keyword>
<evidence type="ECO:0000256" key="7">
    <source>
        <dbReference type="SAM" id="Phobius"/>
    </source>
</evidence>
<evidence type="ECO:0000256" key="1">
    <source>
        <dbReference type="ARBA" id="ARBA00022703"/>
    </source>
</evidence>
<evidence type="ECO:0000256" key="4">
    <source>
        <dbReference type="ARBA" id="ARBA00023157"/>
    </source>
</evidence>
<feature type="disulfide bond" evidence="6">
    <location>
        <begin position="60"/>
        <end position="78"/>
    </location>
</feature>
<feature type="domain" description="Death" evidence="9">
    <location>
        <begin position="241"/>
        <end position="305"/>
    </location>
</feature>
<dbReference type="Pfam" id="PF00531">
    <property type="entry name" value="Death"/>
    <property type="match status" value="1"/>
</dbReference>
<dbReference type="Gene3D" id="1.10.533.10">
    <property type="entry name" value="Death Domain, Fas"/>
    <property type="match status" value="1"/>
</dbReference>
<dbReference type="InterPro" id="IPR001368">
    <property type="entry name" value="TNFR/NGFR_Cys_rich_reg"/>
</dbReference>
<feature type="disulfide bond" evidence="6">
    <location>
        <begin position="57"/>
        <end position="70"/>
    </location>
</feature>
<dbReference type="InterPro" id="IPR009030">
    <property type="entry name" value="Growth_fac_rcpt_cys_sf"/>
</dbReference>
<evidence type="ECO:0000259" key="10">
    <source>
        <dbReference type="PROSITE" id="PS50050"/>
    </source>
</evidence>
<dbReference type="Proteomes" id="UP000594262">
    <property type="component" value="Unplaced"/>
</dbReference>
<dbReference type="GO" id="GO:0005031">
    <property type="term" value="F:tumor necrosis factor receptor activity"/>
    <property type="evidence" value="ECO:0007669"/>
    <property type="project" value="TreeGrafter"/>
</dbReference>
<keyword evidence="7" id="KW-0472">Membrane</keyword>
<evidence type="ECO:0000313" key="12">
    <source>
        <dbReference type="Proteomes" id="UP000594262"/>
    </source>
</evidence>
<dbReference type="AlphaFoldDB" id="A0A7M5U2A5"/>
<feature type="repeat" description="TNFR-Cys" evidence="6">
    <location>
        <begin position="41"/>
        <end position="78"/>
    </location>
</feature>
<keyword evidence="2 8" id="KW-0732">Signal</keyword>
<dbReference type="GO" id="GO:0043235">
    <property type="term" value="C:receptor complex"/>
    <property type="evidence" value="ECO:0007669"/>
    <property type="project" value="TreeGrafter"/>
</dbReference>
<feature type="domain" description="TNFR-Cys" evidence="10">
    <location>
        <begin position="41"/>
        <end position="78"/>
    </location>
</feature>
<evidence type="ECO:0000256" key="6">
    <source>
        <dbReference type="PROSITE-ProRule" id="PRU00206"/>
    </source>
</evidence>
<feature type="transmembrane region" description="Helical" evidence="7">
    <location>
        <begin position="155"/>
        <end position="178"/>
    </location>
</feature>
<dbReference type="EnsemblMetazoa" id="CLYHEMT005197.1">
    <property type="protein sequence ID" value="CLYHEMP005197.1"/>
    <property type="gene ID" value="CLYHEMG005197"/>
</dbReference>
<dbReference type="GO" id="GO:0006915">
    <property type="term" value="P:apoptotic process"/>
    <property type="evidence" value="ECO:0007669"/>
    <property type="project" value="UniProtKB-KW"/>
</dbReference>
<dbReference type="SUPFAM" id="SSF47986">
    <property type="entry name" value="DEATH domain"/>
    <property type="match status" value="1"/>
</dbReference>
<dbReference type="OrthoDB" id="5978987at2759"/>
<protein>
    <submittedName>
        <fullName evidence="11">Uncharacterized protein</fullName>
    </submittedName>
</protein>
<evidence type="ECO:0000256" key="5">
    <source>
        <dbReference type="ARBA" id="ARBA00023180"/>
    </source>
</evidence>
<keyword evidence="12" id="KW-1185">Reference proteome</keyword>
<dbReference type="GeneID" id="136818283"/>
<evidence type="ECO:0000313" key="11">
    <source>
        <dbReference type="EnsemblMetazoa" id="CLYHEMP005197.1"/>
    </source>
</evidence>
<dbReference type="InterPro" id="IPR052493">
    <property type="entry name" value="TNFRSF1A"/>
</dbReference>
<dbReference type="RefSeq" id="XP_066930765.1">
    <property type="nucleotide sequence ID" value="XM_067074664.1"/>
</dbReference>
<reference evidence="11" key="1">
    <citation type="submission" date="2021-01" db="UniProtKB">
        <authorList>
            <consortium name="EnsemblMetazoa"/>
        </authorList>
    </citation>
    <scope>IDENTIFICATION</scope>
</reference>
<accession>A0A7M5U2A5</accession>
<evidence type="ECO:0000256" key="8">
    <source>
        <dbReference type="SAM" id="SignalP"/>
    </source>
</evidence>
<keyword evidence="1" id="KW-0053">Apoptosis</keyword>
<keyword evidence="7" id="KW-0812">Transmembrane</keyword>
<organism evidence="11 12">
    <name type="scientific">Clytia hemisphaerica</name>
    <dbReference type="NCBI Taxonomy" id="252671"/>
    <lineage>
        <taxon>Eukaryota</taxon>
        <taxon>Metazoa</taxon>
        <taxon>Cnidaria</taxon>
        <taxon>Hydrozoa</taxon>
        <taxon>Hydroidolina</taxon>
        <taxon>Leptothecata</taxon>
        <taxon>Obeliida</taxon>
        <taxon>Clytiidae</taxon>
        <taxon>Clytia</taxon>
    </lineage>
</organism>
<sequence>MDPIIVFTFLFTLSLVTKVNSSPAKFCHPGYEVGEDNKCRACQPGYYSKNGTRCKPCTKCHKGQTETHKCEPSRNTLCLCGKGLYERDGICKECTDCPAGMFQKRDCGHNLNRLCESCPQGHYTNHTNTKKCIPKVHTTPITPKEYHYHTYDWKLIISLVALVSILCIILAIIVYYVFHRKRRQRNRVITNHANNNHQFEEEIPLNFEIPDHEERHQLMENIPYSVFEDLAMKLNPEEPNNWRKLASHLGFSLERIRNIALTPNQATQELLNEWVINPNSTAFVLHNILTFMNRPDAAAILEPHLYREDMFKEEMNSTV</sequence>
<dbReference type="InterPro" id="IPR011029">
    <property type="entry name" value="DEATH-like_dom_sf"/>
</dbReference>
<evidence type="ECO:0000256" key="3">
    <source>
        <dbReference type="ARBA" id="ARBA00022737"/>
    </source>
</evidence>
<dbReference type="SUPFAM" id="SSF57184">
    <property type="entry name" value="Growth factor receptor domain"/>
    <property type="match status" value="1"/>
</dbReference>